<evidence type="ECO:0000256" key="1">
    <source>
        <dbReference type="ARBA" id="ARBA00023015"/>
    </source>
</evidence>
<dbReference type="PATRIC" id="fig|1423760.3.peg.476"/>
<dbReference type="PROSITE" id="PS01117">
    <property type="entry name" value="HTH_MARR_1"/>
    <property type="match status" value="1"/>
</dbReference>
<feature type="domain" description="HTH marR-type" evidence="4">
    <location>
        <begin position="3"/>
        <end position="138"/>
    </location>
</feature>
<dbReference type="InterPro" id="IPR036388">
    <property type="entry name" value="WH-like_DNA-bd_sf"/>
</dbReference>
<dbReference type="GO" id="GO:0003700">
    <property type="term" value="F:DNA-binding transcription factor activity"/>
    <property type="evidence" value="ECO:0007669"/>
    <property type="project" value="InterPro"/>
</dbReference>
<dbReference type="PANTHER" id="PTHR42756:SF1">
    <property type="entry name" value="TRANSCRIPTIONAL REPRESSOR OF EMRAB OPERON"/>
    <property type="match status" value="1"/>
</dbReference>
<dbReference type="GO" id="GO:0003677">
    <property type="term" value="F:DNA binding"/>
    <property type="evidence" value="ECO:0007669"/>
    <property type="project" value="UniProtKB-KW"/>
</dbReference>
<dbReference type="EMBL" id="AZFK01000011">
    <property type="protein sequence ID" value="KRL92112.1"/>
    <property type="molecule type" value="Genomic_DNA"/>
</dbReference>
<organism evidence="5 6">
    <name type="scientific">Limosilactobacillus ingluviei DSM 15946</name>
    <dbReference type="NCBI Taxonomy" id="1423760"/>
    <lineage>
        <taxon>Bacteria</taxon>
        <taxon>Bacillati</taxon>
        <taxon>Bacillota</taxon>
        <taxon>Bacilli</taxon>
        <taxon>Lactobacillales</taxon>
        <taxon>Lactobacillaceae</taxon>
        <taxon>Limosilactobacillus</taxon>
    </lineage>
</organism>
<protein>
    <recommendedName>
        <fullName evidence="4">HTH marR-type domain-containing protein</fullName>
    </recommendedName>
</protein>
<comment type="caution">
    <text evidence="5">The sequence shown here is derived from an EMBL/GenBank/DDBJ whole genome shotgun (WGS) entry which is preliminary data.</text>
</comment>
<evidence type="ECO:0000256" key="2">
    <source>
        <dbReference type="ARBA" id="ARBA00023125"/>
    </source>
</evidence>
<dbReference type="InterPro" id="IPR036390">
    <property type="entry name" value="WH_DNA-bd_sf"/>
</dbReference>
<keyword evidence="1" id="KW-0805">Transcription regulation</keyword>
<dbReference type="RefSeq" id="WP_019205271.1">
    <property type="nucleotide sequence ID" value="NZ_AZFK01000011.1"/>
</dbReference>
<accession>A0A0R1UF78</accession>
<dbReference type="SMART" id="SM00347">
    <property type="entry name" value="HTH_MARR"/>
    <property type="match status" value="1"/>
</dbReference>
<dbReference type="InterPro" id="IPR023187">
    <property type="entry name" value="Tscrpt_reg_MarR-type_CS"/>
</dbReference>
<dbReference type="AlphaFoldDB" id="A0A0R1UF78"/>
<evidence type="ECO:0000256" key="3">
    <source>
        <dbReference type="ARBA" id="ARBA00023163"/>
    </source>
</evidence>
<dbReference type="PANTHER" id="PTHR42756">
    <property type="entry name" value="TRANSCRIPTIONAL REGULATOR, MARR"/>
    <property type="match status" value="1"/>
</dbReference>
<dbReference type="SUPFAM" id="SSF46785">
    <property type="entry name" value="Winged helix' DNA-binding domain"/>
    <property type="match status" value="1"/>
</dbReference>
<dbReference type="Gene3D" id="1.10.10.10">
    <property type="entry name" value="Winged helix-like DNA-binding domain superfamily/Winged helix DNA-binding domain"/>
    <property type="match status" value="1"/>
</dbReference>
<sequence>MSNQELMQSWWQLRMQMGRLMQARHRKGRGTGLRGRDRIIGLVSYAGTSLSQRELADRVHLKPGSLTEALNGLEADGYVQRTRDPFDRRILRVQLTAKGQARAKEIKAEHDQFVAQLFAQITPADKAVLQRILQQMIENIKTYDAQIRDAKGDDHA</sequence>
<keyword evidence="3" id="KW-0804">Transcription</keyword>
<dbReference type="Pfam" id="PF12802">
    <property type="entry name" value="MarR_2"/>
    <property type="match status" value="1"/>
</dbReference>
<reference evidence="5 6" key="1">
    <citation type="journal article" date="2015" name="Genome Announc.">
        <title>Expanding the biotechnology potential of lactobacilli through comparative genomics of 213 strains and associated genera.</title>
        <authorList>
            <person name="Sun Z."/>
            <person name="Harris H.M."/>
            <person name="McCann A."/>
            <person name="Guo C."/>
            <person name="Argimon S."/>
            <person name="Zhang W."/>
            <person name="Yang X."/>
            <person name="Jeffery I.B."/>
            <person name="Cooney J.C."/>
            <person name="Kagawa T.F."/>
            <person name="Liu W."/>
            <person name="Song Y."/>
            <person name="Salvetti E."/>
            <person name="Wrobel A."/>
            <person name="Rasinkangas P."/>
            <person name="Parkhill J."/>
            <person name="Rea M.C."/>
            <person name="O'Sullivan O."/>
            <person name="Ritari J."/>
            <person name="Douillard F.P."/>
            <person name="Paul Ross R."/>
            <person name="Yang R."/>
            <person name="Briner A.E."/>
            <person name="Felis G.E."/>
            <person name="de Vos W.M."/>
            <person name="Barrangou R."/>
            <person name="Klaenhammer T.R."/>
            <person name="Caufield P.W."/>
            <person name="Cui Y."/>
            <person name="Zhang H."/>
            <person name="O'Toole P.W."/>
        </authorList>
    </citation>
    <scope>NUCLEOTIDE SEQUENCE [LARGE SCALE GENOMIC DNA]</scope>
    <source>
        <strain evidence="5 6">DSM 15946</strain>
    </source>
</reference>
<dbReference type="PRINTS" id="PR00598">
    <property type="entry name" value="HTHMARR"/>
</dbReference>
<dbReference type="InterPro" id="IPR000835">
    <property type="entry name" value="HTH_MarR-typ"/>
</dbReference>
<proteinExistence type="predicted"/>
<gene>
    <name evidence="5" type="ORF">FC43_GL000457</name>
</gene>
<dbReference type="GeneID" id="82934722"/>
<dbReference type="Proteomes" id="UP000050816">
    <property type="component" value="Unassembled WGS sequence"/>
</dbReference>
<name>A0A0R1UF78_9LACO</name>
<evidence type="ECO:0000313" key="5">
    <source>
        <dbReference type="EMBL" id="KRL92112.1"/>
    </source>
</evidence>
<evidence type="ECO:0000313" key="6">
    <source>
        <dbReference type="Proteomes" id="UP000050816"/>
    </source>
</evidence>
<dbReference type="PROSITE" id="PS50995">
    <property type="entry name" value="HTH_MARR_2"/>
    <property type="match status" value="1"/>
</dbReference>
<keyword evidence="2" id="KW-0238">DNA-binding</keyword>
<evidence type="ECO:0000259" key="4">
    <source>
        <dbReference type="PROSITE" id="PS50995"/>
    </source>
</evidence>